<dbReference type="EMBL" id="KZ293710">
    <property type="protein sequence ID" value="PBK83012.1"/>
    <property type="molecule type" value="Genomic_DNA"/>
</dbReference>
<proteinExistence type="predicted"/>
<dbReference type="Proteomes" id="UP000217790">
    <property type="component" value="Unassembled WGS sequence"/>
</dbReference>
<dbReference type="AlphaFoldDB" id="A0A2H3CUZ2"/>
<dbReference type="InParanoid" id="A0A2H3CUZ2"/>
<sequence length="66" mass="7856">MLFVVVVWGVFDSGLWERLSQKRVDNLYGMRDGRSPCFVDRCTCRRLTRTTENIRGPRVMRDDEEM</sequence>
<gene>
    <name evidence="1" type="ORF">ARMGADRAFT_1019352</name>
</gene>
<protein>
    <submittedName>
        <fullName evidence="1">Uncharacterized protein</fullName>
    </submittedName>
</protein>
<feature type="non-terminal residue" evidence="1">
    <location>
        <position position="66"/>
    </location>
</feature>
<name>A0A2H3CUZ2_ARMGA</name>
<reference evidence="2" key="1">
    <citation type="journal article" date="2017" name="Nat. Ecol. Evol.">
        <title>Genome expansion and lineage-specific genetic innovations in the forest pathogenic fungi Armillaria.</title>
        <authorList>
            <person name="Sipos G."/>
            <person name="Prasanna A.N."/>
            <person name="Walter M.C."/>
            <person name="O'Connor E."/>
            <person name="Balint B."/>
            <person name="Krizsan K."/>
            <person name="Kiss B."/>
            <person name="Hess J."/>
            <person name="Varga T."/>
            <person name="Slot J."/>
            <person name="Riley R."/>
            <person name="Boka B."/>
            <person name="Rigling D."/>
            <person name="Barry K."/>
            <person name="Lee J."/>
            <person name="Mihaltcheva S."/>
            <person name="LaButti K."/>
            <person name="Lipzen A."/>
            <person name="Waldron R."/>
            <person name="Moloney N.M."/>
            <person name="Sperisen C."/>
            <person name="Kredics L."/>
            <person name="Vagvoelgyi C."/>
            <person name="Patrignani A."/>
            <person name="Fitzpatrick D."/>
            <person name="Nagy I."/>
            <person name="Doyle S."/>
            <person name="Anderson J.B."/>
            <person name="Grigoriev I.V."/>
            <person name="Gueldener U."/>
            <person name="Muensterkoetter M."/>
            <person name="Nagy L.G."/>
        </authorList>
    </citation>
    <scope>NUCLEOTIDE SEQUENCE [LARGE SCALE GENOMIC DNA]</scope>
    <source>
        <strain evidence="2">Ar21-2</strain>
    </source>
</reference>
<evidence type="ECO:0000313" key="1">
    <source>
        <dbReference type="EMBL" id="PBK83012.1"/>
    </source>
</evidence>
<keyword evidence="2" id="KW-1185">Reference proteome</keyword>
<accession>A0A2H3CUZ2</accession>
<organism evidence="1 2">
    <name type="scientific">Armillaria gallica</name>
    <name type="common">Bulbous honey fungus</name>
    <name type="synonym">Armillaria bulbosa</name>
    <dbReference type="NCBI Taxonomy" id="47427"/>
    <lineage>
        <taxon>Eukaryota</taxon>
        <taxon>Fungi</taxon>
        <taxon>Dikarya</taxon>
        <taxon>Basidiomycota</taxon>
        <taxon>Agaricomycotina</taxon>
        <taxon>Agaricomycetes</taxon>
        <taxon>Agaricomycetidae</taxon>
        <taxon>Agaricales</taxon>
        <taxon>Marasmiineae</taxon>
        <taxon>Physalacriaceae</taxon>
        <taxon>Armillaria</taxon>
    </lineage>
</organism>
<evidence type="ECO:0000313" key="2">
    <source>
        <dbReference type="Proteomes" id="UP000217790"/>
    </source>
</evidence>